<reference evidence="21" key="1">
    <citation type="submission" date="2021-02" db="EMBL/GenBank/DDBJ databases">
        <authorList>
            <person name="Nowell W R."/>
        </authorList>
    </citation>
    <scope>NUCLEOTIDE SEQUENCE</scope>
</reference>
<dbReference type="InterPro" id="IPR051413">
    <property type="entry name" value="K/Na_HCN_channel"/>
</dbReference>
<dbReference type="PRINTS" id="PR01463">
    <property type="entry name" value="EAGCHANLFMLY"/>
</dbReference>
<keyword evidence="12 19" id="KW-0472">Membrane</keyword>
<keyword evidence="3" id="KW-0813">Transport</keyword>
<dbReference type="PROSITE" id="PS00888">
    <property type="entry name" value="CNMP_BINDING_1"/>
    <property type="match status" value="1"/>
</dbReference>
<keyword evidence="14" id="KW-0739">Sodium transport</keyword>
<keyword evidence="15" id="KW-1071">Ligand-gated ion channel</keyword>
<evidence type="ECO:0000256" key="3">
    <source>
        <dbReference type="ARBA" id="ARBA00022448"/>
    </source>
</evidence>
<evidence type="ECO:0000256" key="12">
    <source>
        <dbReference type="ARBA" id="ARBA00023136"/>
    </source>
</evidence>
<dbReference type="InterPro" id="IPR014710">
    <property type="entry name" value="RmlC-like_jellyroll"/>
</dbReference>
<dbReference type="Proteomes" id="UP000663854">
    <property type="component" value="Unassembled WGS sequence"/>
</dbReference>
<feature type="transmembrane region" description="Helical" evidence="19">
    <location>
        <begin position="637"/>
        <end position="661"/>
    </location>
</feature>
<evidence type="ECO:0000256" key="13">
    <source>
        <dbReference type="ARBA" id="ARBA00023149"/>
    </source>
</evidence>
<evidence type="ECO:0000256" key="10">
    <source>
        <dbReference type="ARBA" id="ARBA00023053"/>
    </source>
</evidence>
<evidence type="ECO:0000256" key="19">
    <source>
        <dbReference type="SAM" id="Phobius"/>
    </source>
</evidence>
<feature type="compositionally biased region" description="Basic and acidic residues" evidence="18">
    <location>
        <begin position="252"/>
        <end position="267"/>
    </location>
</feature>
<evidence type="ECO:0000256" key="1">
    <source>
        <dbReference type="ARBA" id="ARBA00004651"/>
    </source>
</evidence>
<evidence type="ECO:0000256" key="7">
    <source>
        <dbReference type="ARBA" id="ARBA00022692"/>
    </source>
</evidence>
<keyword evidence="10" id="KW-0915">Sodium</keyword>
<organism evidence="21 23">
    <name type="scientific">Rotaria sordida</name>
    <dbReference type="NCBI Taxonomy" id="392033"/>
    <lineage>
        <taxon>Eukaryota</taxon>
        <taxon>Metazoa</taxon>
        <taxon>Spiralia</taxon>
        <taxon>Gnathifera</taxon>
        <taxon>Rotifera</taxon>
        <taxon>Eurotatoria</taxon>
        <taxon>Bdelloidea</taxon>
        <taxon>Philodinida</taxon>
        <taxon>Philodinidae</taxon>
        <taxon>Rotaria</taxon>
    </lineage>
</organism>
<dbReference type="InterPro" id="IPR005821">
    <property type="entry name" value="Ion_trans_dom"/>
</dbReference>
<evidence type="ECO:0000256" key="15">
    <source>
        <dbReference type="ARBA" id="ARBA00023286"/>
    </source>
</evidence>
<keyword evidence="11" id="KW-0406">Ion transport</keyword>
<keyword evidence="13" id="KW-0114">cAMP</keyword>
<dbReference type="AlphaFoldDB" id="A0A814FNN3"/>
<evidence type="ECO:0000313" key="21">
    <source>
        <dbReference type="EMBL" id="CAF0987422.1"/>
    </source>
</evidence>
<dbReference type="SMART" id="SM00100">
    <property type="entry name" value="cNMP"/>
    <property type="match status" value="1"/>
</dbReference>
<keyword evidence="6" id="KW-0116">cAMP-binding</keyword>
<comment type="catalytic activity">
    <reaction evidence="17">
        <text>Na(+)(in) = Na(+)(out)</text>
        <dbReference type="Rhea" id="RHEA:34963"/>
        <dbReference type="ChEBI" id="CHEBI:29101"/>
    </reaction>
</comment>
<keyword evidence="24" id="KW-1185">Reference proteome</keyword>
<evidence type="ECO:0000256" key="17">
    <source>
        <dbReference type="ARBA" id="ARBA00036239"/>
    </source>
</evidence>
<protein>
    <recommendedName>
        <fullName evidence="20">Cyclic nucleotide-binding domain-containing protein</fullName>
    </recommendedName>
</protein>
<evidence type="ECO:0000256" key="16">
    <source>
        <dbReference type="ARBA" id="ARBA00023303"/>
    </source>
</evidence>
<dbReference type="Proteomes" id="UP000663870">
    <property type="component" value="Unassembled WGS sequence"/>
</dbReference>
<feature type="region of interest" description="Disordered" evidence="18">
    <location>
        <begin position="245"/>
        <end position="267"/>
    </location>
</feature>
<proteinExistence type="inferred from homology"/>
<sequence>MSDISHVGTNEDYFQLIETNENRINSSSRTSFEILERQYDFIQPKNDTITYENNSNSNIKQDNSNNKNFFSNLSENIDLKNNGTESMMNSNSKEKCIKTSENICDVSPSMMRSISSICSPSSFVSSNKTDKKERSIFDHHRSSLKGLSSTKNFSNKSNRRSTLAAFHLSDLNCQNNLVFDNINEYIQDKHIDKTISHHSINLIKENSFNSIDNINNQFSTSNSDLEEYYDKGRTKIKLSLPMKSIKNNSYDKSNENRSNRNRDREQKIKTIRSGSIQGEFTLPTNPPITVTIQPQTNIKENLSRDNCFHDDQICSPEHIINQYKQRTASDSPLKNSSTIVSYFMDLLKPSDNKLALKLFGSRKGLLKERLRQQRAGHCIIHPCSNFRFYWDLIMLTLLITNVIVLPVAIAFFSDEINSARWISFNVISDAFFLFDILVNFRTGVLRNDFIDEIILEPRLIAINYLKTWFILDLLSSLPVDYFFLLFDAGDNIGGYSIARTGRAIKVLRLVKLLSLLRLLRLSRLVRYIHQWEERHRVRYRSIELRAANFLRFLSIASMVMRILNLLALIILLAHWNGCLQFMIPMFQNFPSDCWVALNALQNAPWTEQYTVALFKALSHMLCIGYGRYPPQSYVDMWLTMLSMVIGAMCYAVTIGHVSALVQSFDTSRRLYNEKFKQVEEYMAWRKLPREMRNRISDYYEHRFQGKIFHEDNILNELSEKLRLDVINYNCRSLVSSVPFFTNADPNFVSDVVTKLQFEVFQPGDQIIHEGTIGDKMYFIQEGVVDIIKSDGQVLTTLSDGSYFGEICLLTRAKRVAGVRCVTYCNLYSLDSSQFETVLESYPLMRRTIESVAAERLNKLGKNPSIISTRHDLKLDTAALKDMINRATPQPSSDEEDEDEDEEEEGDNISLSSSLYKNKHSHFKSSLTYIHDQMNKSNDYLQYLHKKKTKKKSSFGNKKSQRTYLAAPTSTIDSTTDQYQHRIRKSLTTPLSLFRKTRSSTTVFSNQPCS</sequence>
<evidence type="ECO:0000256" key="14">
    <source>
        <dbReference type="ARBA" id="ARBA00023201"/>
    </source>
</evidence>
<dbReference type="GO" id="GO:0005249">
    <property type="term" value="F:voltage-gated potassium channel activity"/>
    <property type="evidence" value="ECO:0007669"/>
    <property type="project" value="InterPro"/>
</dbReference>
<keyword evidence="9 19" id="KW-1133">Transmembrane helix</keyword>
<dbReference type="InterPro" id="IPR018488">
    <property type="entry name" value="cNMP-bd_CS"/>
</dbReference>
<evidence type="ECO:0000256" key="11">
    <source>
        <dbReference type="ARBA" id="ARBA00023065"/>
    </source>
</evidence>
<feature type="transmembrane region" description="Helical" evidence="19">
    <location>
        <begin position="549"/>
        <end position="575"/>
    </location>
</feature>
<dbReference type="InterPro" id="IPR000595">
    <property type="entry name" value="cNMP-bd_dom"/>
</dbReference>
<keyword evidence="8" id="KW-0547">Nucleotide-binding</keyword>
<dbReference type="GO" id="GO:0005272">
    <property type="term" value="F:sodium channel activity"/>
    <property type="evidence" value="ECO:0007669"/>
    <property type="project" value="UniProtKB-KW"/>
</dbReference>
<feature type="transmembrane region" description="Helical" evidence="19">
    <location>
        <begin position="388"/>
        <end position="412"/>
    </location>
</feature>
<dbReference type="GO" id="GO:0003254">
    <property type="term" value="P:regulation of membrane depolarization"/>
    <property type="evidence" value="ECO:0007669"/>
    <property type="project" value="TreeGrafter"/>
</dbReference>
<evidence type="ECO:0000313" key="24">
    <source>
        <dbReference type="Proteomes" id="UP000663870"/>
    </source>
</evidence>
<evidence type="ECO:0000313" key="22">
    <source>
        <dbReference type="EMBL" id="CAF1218177.1"/>
    </source>
</evidence>
<name>A0A814FNN3_9BILA</name>
<evidence type="ECO:0000256" key="4">
    <source>
        <dbReference type="ARBA" id="ARBA00022461"/>
    </source>
</evidence>
<keyword evidence="7 19" id="KW-0812">Transmembrane</keyword>
<dbReference type="Gene3D" id="2.60.120.10">
    <property type="entry name" value="Jelly Rolls"/>
    <property type="match status" value="1"/>
</dbReference>
<dbReference type="Pfam" id="PF08412">
    <property type="entry name" value="Ion_trans_N"/>
    <property type="match status" value="1"/>
</dbReference>
<evidence type="ECO:0000256" key="5">
    <source>
        <dbReference type="ARBA" id="ARBA00022475"/>
    </source>
</evidence>
<keyword evidence="4" id="KW-0894">Sodium channel</keyword>
<dbReference type="SUPFAM" id="SSF51206">
    <property type="entry name" value="cAMP-binding domain-like"/>
    <property type="match status" value="1"/>
</dbReference>
<dbReference type="PROSITE" id="PS50042">
    <property type="entry name" value="CNMP_BINDING_3"/>
    <property type="match status" value="1"/>
</dbReference>
<feature type="compositionally biased region" description="Acidic residues" evidence="18">
    <location>
        <begin position="892"/>
        <end position="906"/>
    </location>
</feature>
<dbReference type="PANTHER" id="PTHR45689">
    <property type="entry name" value="I[[H]] CHANNEL, ISOFORM E"/>
    <property type="match status" value="1"/>
</dbReference>
<dbReference type="EMBL" id="CAJNOH010000292">
    <property type="protein sequence ID" value="CAF0987422.1"/>
    <property type="molecule type" value="Genomic_DNA"/>
</dbReference>
<feature type="domain" description="Cyclic nucleotide-binding" evidence="20">
    <location>
        <begin position="739"/>
        <end position="855"/>
    </location>
</feature>
<dbReference type="CDD" id="cd00038">
    <property type="entry name" value="CAP_ED"/>
    <property type="match status" value="1"/>
</dbReference>
<comment type="subcellular location">
    <subcellularLocation>
        <location evidence="1">Cell membrane</location>
        <topology evidence="1">Multi-pass membrane protein</topology>
    </subcellularLocation>
</comment>
<keyword evidence="5" id="KW-1003">Cell membrane</keyword>
<evidence type="ECO:0000256" key="8">
    <source>
        <dbReference type="ARBA" id="ARBA00022741"/>
    </source>
</evidence>
<dbReference type="EMBL" id="CAJNOL010000847">
    <property type="protein sequence ID" value="CAF1218177.1"/>
    <property type="molecule type" value="Genomic_DNA"/>
</dbReference>
<dbReference type="InterPro" id="IPR018490">
    <property type="entry name" value="cNMP-bd_dom_sf"/>
</dbReference>
<gene>
    <name evidence="22" type="ORF">JXQ802_LOCUS25298</name>
    <name evidence="21" type="ORF">PYM288_LOCUS13936</name>
</gene>
<dbReference type="GO" id="GO:0098855">
    <property type="term" value="C:HCN channel complex"/>
    <property type="evidence" value="ECO:0007669"/>
    <property type="project" value="TreeGrafter"/>
</dbReference>
<accession>A0A814FNN3</accession>
<dbReference type="SUPFAM" id="SSF81324">
    <property type="entry name" value="Voltage-gated potassium channels"/>
    <property type="match status" value="1"/>
</dbReference>
<evidence type="ECO:0000313" key="23">
    <source>
        <dbReference type="Proteomes" id="UP000663854"/>
    </source>
</evidence>
<evidence type="ECO:0000259" key="20">
    <source>
        <dbReference type="PROSITE" id="PS50042"/>
    </source>
</evidence>
<dbReference type="InterPro" id="IPR003938">
    <property type="entry name" value="K_chnl_volt-dep_EAG/ELK/ERG"/>
</dbReference>
<evidence type="ECO:0000256" key="18">
    <source>
        <dbReference type="SAM" id="MobiDB-lite"/>
    </source>
</evidence>
<comment type="similarity">
    <text evidence="2">Belongs to the potassium channel HCN family.</text>
</comment>
<keyword evidence="16" id="KW-0407">Ion channel</keyword>
<dbReference type="Gene3D" id="1.10.287.630">
    <property type="entry name" value="Helix hairpin bin"/>
    <property type="match status" value="1"/>
</dbReference>
<evidence type="ECO:0000256" key="9">
    <source>
        <dbReference type="ARBA" id="ARBA00022989"/>
    </source>
</evidence>
<evidence type="ECO:0000256" key="6">
    <source>
        <dbReference type="ARBA" id="ARBA00022566"/>
    </source>
</evidence>
<dbReference type="GO" id="GO:0030552">
    <property type="term" value="F:cAMP binding"/>
    <property type="evidence" value="ECO:0007669"/>
    <property type="project" value="UniProtKB-KW"/>
</dbReference>
<dbReference type="Gene3D" id="1.10.287.70">
    <property type="match status" value="1"/>
</dbReference>
<dbReference type="PANTHER" id="PTHR45689:SF5">
    <property type="entry name" value="I[[H]] CHANNEL, ISOFORM E"/>
    <property type="match status" value="1"/>
</dbReference>
<dbReference type="InterPro" id="IPR013621">
    <property type="entry name" value="Ion_trans_N"/>
</dbReference>
<evidence type="ECO:0000256" key="2">
    <source>
        <dbReference type="ARBA" id="ARBA00006305"/>
    </source>
</evidence>
<dbReference type="Pfam" id="PF00520">
    <property type="entry name" value="Ion_trans"/>
    <property type="match status" value="1"/>
</dbReference>
<dbReference type="Pfam" id="PF00027">
    <property type="entry name" value="cNMP_binding"/>
    <property type="match status" value="1"/>
</dbReference>
<comment type="caution">
    <text evidence="21">The sequence shown here is derived from an EMBL/GenBank/DDBJ whole genome shotgun (WGS) entry which is preliminary data.</text>
</comment>
<feature type="region of interest" description="Disordered" evidence="18">
    <location>
        <begin position="884"/>
        <end position="911"/>
    </location>
</feature>